<dbReference type="PANTHER" id="PTHR43790">
    <property type="entry name" value="CARBOHYDRATE TRANSPORT ATP-BINDING PROTEIN MG119-RELATED"/>
    <property type="match status" value="1"/>
</dbReference>
<dbReference type="InterPro" id="IPR003439">
    <property type="entry name" value="ABC_transporter-like_ATP-bd"/>
</dbReference>
<protein>
    <submittedName>
        <fullName evidence="10">Sugar ABC transporter ATP-binding protein</fullName>
    </submittedName>
</protein>
<dbReference type="Pfam" id="PF00005">
    <property type="entry name" value="ABC_tran"/>
    <property type="match status" value="2"/>
</dbReference>
<dbReference type="PROSITE" id="PS00211">
    <property type="entry name" value="ABC_TRANSPORTER_1"/>
    <property type="match status" value="1"/>
</dbReference>
<dbReference type="InterPro" id="IPR017871">
    <property type="entry name" value="ABC_transporter-like_CS"/>
</dbReference>
<dbReference type="CDD" id="cd03215">
    <property type="entry name" value="ABC_Carb_Monos_II"/>
    <property type="match status" value="1"/>
</dbReference>
<dbReference type="Gene3D" id="3.40.50.300">
    <property type="entry name" value="P-loop containing nucleotide triphosphate hydrolases"/>
    <property type="match status" value="2"/>
</dbReference>
<evidence type="ECO:0000256" key="5">
    <source>
        <dbReference type="ARBA" id="ARBA00022741"/>
    </source>
</evidence>
<evidence type="ECO:0000313" key="11">
    <source>
        <dbReference type="Proteomes" id="UP001341444"/>
    </source>
</evidence>
<dbReference type="PANTHER" id="PTHR43790:SF3">
    <property type="entry name" value="D-ALLOSE IMPORT ATP-BINDING PROTEIN ALSA-RELATED"/>
    <property type="match status" value="1"/>
</dbReference>
<keyword evidence="11" id="KW-1185">Reference proteome</keyword>
<keyword evidence="7" id="KW-1278">Translocase</keyword>
<proteinExistence type="predicted"/>
<keyword evidence="1" id="KW-0813">Transport</keyword>
<feature type="domain" description="ABC transporter" evidence="9">
    <location>
        <begin position="13"/>
        <end position="248"/>
    </location>
</feature>
<keyword evidence="3" id="KW-0762">Sugar transport</keyword>
<dbReference type="InterPro" id="IPR050107">
    <property type="entry name" value="ABC_carbohydrate_import_ATPase"/>
</dbReference>
<comment type="caution">
    <text evidence="10">The sequence shown here is derived from an EMBL/GenBank/DDBJ whole genome shotgun (WGS) entry which is preliminary data.</text>
</comment>
<keyword evidence="4" id="KW-0677">Repeat</keyword>
<gene>
    <name evidence="10" type="ORF">P4T90_21235</name>
</gene>
<dbReference type="GO" id="GO:0005524">
    <property type="term" value="F:ATP binding"/>
    <property type="evidence" value="ECO:0007669"/>
    <property type="project" value="UniProtKB-KW"/>
</dbReference>
<dbReference type="SMART" id="SM00382">
    <property type="entry name" value="AAA"/>
    <property type="match status" value="2"/>
</dbReference>
<evidence type="ECO:0000256" key="8">
    <source>
        <dbReference type="ARBA" id="ARBA00023136"/>
    </source>
</evidence>
<evidence type="ECO:0000256" key="4">
    <source>
        <dbReference type="ARBA" id="ARBA00022737"/>
    </source>
</evidence>
<evidence type="ECO:0000256" key="7">
    <source>
        <dbReference type="ARBA" id="ARBA00022967"/>
    </source>
</evidence>
<keyword evidence="5" id="KW-0547">Nucleotide-binding</keyword>
<dbReference type="InterPro" id="IPR003593">
    <property type="entry name" value="AAA+_ATPase"/>
</dbReference>
<reference evidence="10 11" key="1">
    <citation type="submission" date="2023-03" db="EMBL/GenBank/DDBJ databases">
        <title>Bacillus Genome Sequencing.</title>
        <authorList>
            <person name="Dunlap C."/>
        </authorList>
    </citation>
    <scope>NUCLEOTIDE SEQUENCE [LARGE SCALE GENOMIC DNA]</scope>
    <source>
        <strain evidence="10 11">B-23453</strain>
    </source>
</reference>
<dbReference type="EMBL" id="JARMAB010000037">
    <property type="protein sequence ID" value="MED1205563.1"/>
    <property type="molecule type" value="Genomic_DNA"/>
</dbReference>
<keyword evidence="2" id="KW-1003">Cell membrane</keyword>
<evidence type="ECO:0000256" key="1">
    <source>
        <dbReference type="ARBA" id="ARBA00022448"/>
    </source>
</evidence>
<dbReference type="PROSITE" id="PS50893">
    <property type="entry name" value="ABC_TRANSPORTER_2"/>
    <property type="match status" value="2"/>
</dbReference>
<dbReference type="Proteomes" id="UP001341444">
    <property type="component" value="Unassembled WGS sequence"/>
</dbReference>
<feature type="domain" description="ABC transporter" evidence="9">
    <location>
        <begin position="259"/>
        <end position="499"/>
    </location>
</feature>
<evidence type="ECO:0000256" key="3">
    <source>
        <dbReference type="ARBA" id="ARBA00022597"/>
    </source>
</evidence>
<keyword evidence="6 10" id="KW-0067">ATP-binding</keyword>
<dbReference type="CDD" id="cd03216">
    <property type="entry name" value="ABC_Carb_Monos_I"/>
    <property type="match status" value="1"/>
</dbReference>
<dbReference type="RefSeq" id="WP_083953102.1">
    <property type="nucleotide sequence ID" value="NZ_JARMAB010000037.1"/>
</dbReference>
<evidence type="ECO:0000256" key="6">
    <source>
        <dbReference type="ARBA" id="ARBA00022840"/>
    </source>
</evidence>
<accession>A0ABU6MMH6</accession>
<dbReference type="InterPro" id="IPR027417">
    <property type="entry name" value="P-loop_NTPase"/>
</dbReference>
<evidence type="ECO:0000313" key="10">
    <source>
        <dbReference type="EMBL" id="MED1205563.1"/>
    </source>
</evidence>
<evidence type="ECO:0000259" key="9">
    <source>
        <dbReference type="PROSITE" id="PS50893"/>
    </source>
</evidence>
<keyword evidence="8" id="KW-0472">Membrane</keyword>
<name>A0ABU6MMH6_9BACI</name>
<sequence length="501" mass="55279">MGMAIEVNVNPLLEMRNISKSYSGVTVLNHINLKIHAGEILALVGENGAGKSTLIKILSGAIKANEGELLINGNKVEFHSPLDAELNEIVTVYQELNLFPDLSVTENLFYANLHKSKGLIKWAELHKEAKRFLNEFGVDLPVEKPVSTLSIAQKQMLEIAKALYRNARLMILDEPTAVLGGDDVDRLLTIVKKLQKRGVSVIFISHRLDEIFGLADRYLVLKDGHQIGDGDIKDTNPDELIAMMVGRHINTAPRKKINYEKNEVALKVEGLNRRGALRNINLSLYKGEVLGIAGLRGAGRTELVRAILGADPMESGKIFVDGRHVNITSPRVAIKNGIGLVPEDRGRQGLFKNLSCLQNIFMASSKNKVIKQNIEQKLAENYVELLKIKLPHLSSPVGSLSGGNQQKIVLAKWLESGIRVLLLDEPTRGVDIGAKAQIYTVVRELCEQGMSVILISSELPEILENSHRVLVMCKGEITGELDHEEATEERIMKYAVGGVEK</sequence>
<organism evidence="10 11">
    <name type="scientific">Heyndrickxia acidicola</name>
    <dbReference type="NCBI Taxonomy" id="209389"/>
    <lineage>
        <taxon>Bacteria</taxon>
        <taxon>Bacillati</taxon>
        <taxon>Bacillota</taxon>
        <taxon>Bacilli</taxon>
        <taxon>Bacillales</taxon>
        <taxon>Bacillaceae</taxon>
        <taxon>Heyndrickxia</taxon>
    </lineage>
</organism>
<dbReference type="SUPFAM" id="SSF52540">
    <property type="entry name" value="P-loop containing nucleoside triphosphate hydrolases"/>
    <property type="match status" value="2"/>
</dbReference>
<evidence type="ECO:0000256" key="2">
    <source>
        <dbReference type="ARBA" id="ARBA00022475"/>
    </source>
</evidence>